<evidence type="ECO:0000313" key="1">
    <source>
        <dbReference type="EMBL" id="ARB06015.1"/>
    </source>
</evidence>
<proteinExistence type="predicted"/>
<keyword evidence="2" id="KW-1185">Reference proteome</keyword>
<name>A0A1V0DXZ6_9CAUD</name>
<dbReference type="EMBL" id="KY593455">
    <property type="protein sequence ID" value="ARB06015.1"/>
    <property type="molecule type" value="Genomic_DNA"/>
</dbReference>
<accession>A0A1V0DXZ6</accession>
<organism evidence="1 2">
    <name type="scientific">Yersinia phage fHe-Yen9-01</name>
    <dbReference type="NCBI Taxonomy" id="1965363"/>
    <lineage>
        <taxon>Viruses</taxon>
        <taxon>Duplodnaviria</taxon>
        <taxon>Heunggongvirae</taxon>
        <taxon>Uroviricota</taxon>
        <taxon>Caudoviricetes</taxon>
        <taxon>Pantevenvirales</taxon>
        <taxon>Straboviridae</taxon>
        <taxon>Tevenvirinae</taxon>
        <taxon>Tegunavirus</taxon>
        <taxon>Tegunavirus fheyen901</taxon>
    </lineage>
</organism>
<evidence type="ECO:0008006" key="3">
    <source>
        <dbReference type="Google" id="ProtNLM"/>
    </source>
</evidence>
<dbReference type="Proteomes" id="UP000222840">
    <property type="component" value="Segment"/>
</dbReference>
<sequence length="57" mass="6686">MSIEEYNTWKELFIDYQQANAQYQLAVALEAKSKAKYYEIANKAQVDLYTYVQGLVE</sequence>
<protein>
    <recommendedName>
        <fullName evidence="3">Phage protein</fullName>
    </recommendedName>
</protein>
<reference evidence="1 2" key="1">
    <citation type="submission" date="2017-02" db="EMBL/GenBank/DDBJ databases">
        <title>Characterization and complete genome sequence of Yersinia bacteriophage, fHe-Yen9-01.</title>
        <authorList>
            <person name="Jun J.W."/>
            <person name="Wicklund A."/>
            <person name="Skurnik M."/>
        </authorList>
    </citation>
    <scope>NUCLEOTIDE SEQUENCE [LARGE SCALE GENOMIC DNA]</scope>
</reference>
<evidence type="ECO:0000313" key="2">
    <source>
        <dbReference type="Proteomes" id="UP000222840"/>
    </source>
</evidence>
<gene>
    <name evidence="1" type="ORF">fHeYen901_242</name>
</gene>